<dbReference type="InterPro" id="IPR002328">
    <property type="entry name" value="ADH_Zn_CS"/>
</dbReference>
<dbReference type="InterPro" id="IPR036291">
    <property type="entry name" value="NAD(P)-bd_dom_sf"/>
</dbReference>
<evidence type="ECO:0000256" key="5">
    <source>
        <dbReference type="ARBA" id="ARBA00022857"/>
    </source>
</evidence>
<dbReference type="Proteomes" id="UP000319486">
    <property type="component" value="Unassembled WGS sequence"/>
</dbReference>
<dbReference type="FunFam" id="3.90.180.10:FF:000018">
    <property type="entry name" value="NAD(P)-dependent alcohol dehydrogenase"/>
    <property type="match status" value="1"/>
</dbReference>
<evidence type="ECO:0000256" key="1">
    <source>
        <dbReference type="ARBA" id="ARBA00001947"/>
    </source>
</evidence>
<comment type="cofactor">
    <cofactor evidence="1 8">
        <name>Zn(2+)</name>
        <dbReference type="ChEBI" id="CHEBI:29105"/>
    </cofactor>
</comment>
<evidence type="ECO:0000259" key="9">
    <source>
        <dbReference type="SMART" id="SM00829"/>
    </source>
</evidence>
<name>A0A502C5T3_9GAMM</name>
<dbReference type="EMBL" id="RCZO01000005">
    <property type="protein sequence ID" value="TPG08547.1"/>
    <property type="molecule type" value="Genomic_DNA"/>
</dbReference>
<evidence type="ECO:0000313" key="11">
    <source>
        <dbReference type="Proteomes" id="UP000319486"/>
    </source>
</evidence>
<evidence type="ECO:0000256" key="8">
    <source>
        <dbReference type="RuleBase" id="RU361277"/>
    </source>
</evidence>
<evidence type="ECO:0000256" key="7">
    <source>
        <dbReference type="ARBA" id="ARBA00024074"/>
    </source>
</evidence>
<protein>
    <recommendedName>
        <fullName evidence="7">alcohol dehydrogenase (NADP(+))</fullName>
        <ecNumber evidence="7">1.1.1.2</ecNumber>
    </recommendedName>
</protein>
<evidence type="ECO:0000313" key="10">
    <source>
        <dbReference type="EMBL" id="TPG08547.1"/>
    </source>
</evidence>
<dbReference type="SUPFAM" id="SSF51735">
    <property type="entry name" value="NAD(P)-binding Rossmann-fold domains"/>
    <property type="match status" value="1"/>
</dbReference>
<evidence type="ECO:0000256" key="4">
    <source>
        <dbReference type="ARBA" id="ARBA00022833"/>
    </source>
</evidence>
<dbReference type="FunFam" id="3.40.50.720:FF:000022">
    <property type="entry name" value="Cinnamyl alcohol dehydrogenase"/>
    <property type="match status" value="1"/>
</dbReference>
<keyword evidence="6" id="KW-0560">Oxidoreductase</keyword>
<comment type="caution">
    <text evidence="10">The sequence shown here is derived from an EMBL/GenBank/DDBJ whole genome shotgun (WGS) entry which is preliminary data.</text>
</comment>
<accession>A0A502C5T3</accession>
<dbReference type="Pfam" id="PF08240">
    <property type="entry name" value="ADH_N"/>
    <property type="match status" value="1"/>
</dbReference>
<keyword evidence="4 8" id="KW-0862">Zinc</keyword>
<evidence type="ECO:0000256" key="2">
    <source>
        <dbReference type="ARBA" id="ARBA00008072"/>
    </source>
</evidence>
<proteinExistence type="inferred from homology"/>
<dbReference type="AlphaFoldDB" id="A0A502C5T3"/>
<dbReference type="InterPro" id="IPR047109">
    <property type="entry name" value="CAD-like"/>
</dbReference>
<comment type="similarity">
    <text evidence="2 8">Belongs to the zinc-containing alcohol dehydrogenase family.</text>
</comment>
<reference evidence="10 11" key="1">
    <citation type="journal article" date="2019" name="Environ. Microbiol.">
        <title>Species interactions and distinct microbial communities in high Arctic permafrost affected cryosols are associated with the CH4 and CO2 gas fluxes.</title>
        <authorList>
            <person name="Altshuler I."/>
            <person name="Hamel J."/>
            <person name="Turney S."/>
            <person name="Magnuson E."/>
            <person name="Levesque R."/>
            <person name="Greer C."/>
            <person name="Whyte L.G."/>
        </authorList>
    </citation>
    <scope>NUCLEOTIDE SEQUENCE [LARGE SCALE GENOMIC DNA]</scope>
    <source>
        <strain evidence="10 11">S13Y</strain>
    </source>
</reference>
<dbReference type="SUPFAM" id="SSF50129">
    <property type="entry name" value="GroES-like"/>
    <property type="match status" value="1"/>
</dbReference>
<feature type="domain" description="Enoyl reductase (ER)" evidence="9">
    <location>
        <begin position="13"/>
        <end position="333"/>
    </location>
</feature>
<evidence type="ECO:0000256" key="6">
    <source>
        <dbReference type="ARBA" id="ARBA00023002"/>
    </source>
</evidence>
<dbReference type="Gene3D" id="3.40.50.720">
    <property type="entry name" value="NAD(P)-binding Rossmann-like Domain"/>
    <property type="match status" value="1"/>
</dbReference>
<organism evidence="10 11">
    <name type="scientific">Rhodanobacter glycinis</name>
    <dbReference type="NCBI Taxonomy" id="582702"/>
    <lineage>
        <taxon>Bacteria</taxon>
        <taxon>Pseudomonadati</taxon>
        <taxon>Pseudomonadota</taxon>
        <taxon>Gammaproteobacteria</taxon>
        <taxon>Lysobacterales</taxon>
        <taxon>Rhodanobacteraceae</taxon>
        <taxon>Rhodanobacter</taxon>
    </lineage>
</organism>
<dbReference type="InterPro" id="IPR011032">
    <property type="entry name" value="GroES-like_sf"/>
</dbReference>
<dbReference type="InterPro" id="IPR013154">
    <property type="entry name" value="ADH-like_N"/>
</dbReference>
<sequence length="338" mass="35480">MSTITGWAATAAGKPLELTTFDVGELGVEEVEVAVDYCGVCHSDLSMINNEWGGSAYPFIPGHEVVGRVTALGAQAKGLTIGQRVGIGWTAESCMHCRPCLSGDQNLCAQSVATIGGRHGGFADKLRAHWAWTIPLPEGIDLASAGPLLCGGITVLKPFLAYDIKPTARIGVVGIGGLGHMAVKFAAAWGCEVTAFTSTAAKAGEARSFGAHRVVASRDAAAIKAIAGSLDLLLITVNVSMDWSALLNTLAPKGRMHVVGVVLEPIPVPAFSLIGKQREVSGSPTGSPVDIARMLDFAARHDIRPQIEMFPMAKVNEALKHLADGKARYRIVLEAQSH</sequence>
<dbReference type="RefSeq" id="WP_140652113.1">
    <property type="nucleotide sequence ID" value="NZ_RCZO01000005.1"/>
</dbReference>
<dbReference type="Pfam" id="PF00107">
    <property type="entry name" value="ADH_zinc_N"/>
    <property type="match status" value="1"/>
</dbReference>
<dbReference type="SMART" id="SM00829">
    <property type="entry name" value="PKS_ER"/>
    <property type="match status" value="1"/>
</dbReference>
<dbReference type="PROSITE" id="PS00059">
    <property type="entry name" value="ADH_ZINC"/>
    <property type="match status" value="1"/>
</dbReference>
<evidence type="ECO:0000256" key="3">
    <source>
        <dbReference type="ARBA" id="ARBA00022723"/>
    </source>
</evidence>
<dbReference type="PANTHER" id="PTHR42683">
    <property type="entry name" value="ALDEHYDE REDUCTASE"/>
    <property type="match status" value="1"/>
</dbReference>
<dbReference type="GO" id="GO:0008270">
    <property type="term" value="F:zinc ion binding"/>
    <property type="evidence" value="ECO:0007669"/>
    <property type="project" value="InterPro"/>
</dbReference>
<dbReference type="GO" id="GO:0008106">
    <property type="term" value="F:alcohol dehydrogenase (NADP+) activity"/>
    <property type="evidence" value="ECO:0007669"/>
    <property type="project" value="UniProtKB-EC"/>
</dbReference>
<dbReference type="CDD" id="cd05283">
    <property type="entry name" value="CAD1"/>
    <property type="match status" value="1"/>
</dbReference>
<keyword evidence="11" id="KW-1185">Reference proteome</keyword>
<dbReference type="InterPro" id="IPR020843">
    <property type="entry name" value="ER"/>
</dbReference>
<gene>
    <name evidence="10" type="ORF">EAH88_09850</name>
</gene>
<dbReference type="InterPro" id="IPR013149">
    <property type="entry name" value="ADH-like_C"/>
</dbReference>
<keyword evidence="5" id="KW-0521">NADP</keyword>
<keyword evidence="3 8" id="KW-0479">Metal-binding</keyword>
<dbReference type="Gene3D" id="3.90.180.10">
    <property type="entry name" value="Medium-chain alcohol dehydrogenases, catalytic domain"/>
    <property type="match status" value="1"/>
</dbReference>
<dbReference type="EC" id="1.1.1.2" evidence="7"/>